<dbReference type="AlphaFoldDB" id="A0A7X3MUY2"/>
<sequence>MSAPSRVQEPARRAGLGINLAEITYWTTEHPFTNLALHASRWRTQPRGKPFTWDVPLPPMTDDNYPKAVPQGSGMESFLLGTSARGHLPKELVVLYDGKGRLQYTFGAHLKQRGAGRDIITDLGGERGAIAVQIVETDPADPLRNIRLHEPNVPTNPPTFRQAFLDRWAGMSVLRFMDWMQTNNSKVRRWEQRPPKASFTQAEGGVALEYMIGLSNVQKAAPWFCIPHLADDEYVRHFAEQVKQELDPSLPVYVEYSNEVWNGIFEQSRHAARMGTQLGLSSNEFEAQLRYYSQRTTEVLKIWEQVFADQKSRIIGVYAAQAANPWTSSTVLEWGEARRYADVLAVAPYFGNALGDPKRQGQVVGLSVDQVLQTLAREVEMENKKMIESQAAVARAMGVRLVAYEGGQHLAGYAGSENNPKLEQLFLSANRHPRMKDIYLSHLNHWKAAGGDLFVLYNSMGVYGKWGSWGLLETEQQDPSTAPKWEAVQQFMRDNALAQGQHGE</sequence>
<dbReference type="OrthoDB" id="7783360at2"/>
<accession>A0A7X3MUY2</accession>
<dbReference type="EMBL" id="WURB01000020">
    <property type="protein sequence ID" value="MXQ13733.1"/>
    <property type="molecule type" value="Genomic_DNA"/>
</dbReference>
<name>A0A7X3MUY2_9HYPH</name>
<reference evidence="1 2" key="1">
    <citation type="submission" date="2019-12" db="EMBL/GenBank/DDBJ databases">
        <authorList>
            <person name="Yuan C.-G."/>
        </authorList>
    </citation>
    <scope>NUCLEOTIDE SEQUENCE [LARGE SCALE GENOMIC DNA]</scope>
    <source>
        <strain evidence="1 2">KCTC 23863</strain>
    </source>
</reference>
<keyword evidence="2" id="KW-1185">Reference proteome</keyword>
<organism evidence="1 2">
    <name type="scientific">Microvirga makkahensis</name>
    <dbReference type="NCBI Taxonomy" id="1128670"/>
    <lineage>
        <taxon>Bacteria</taxon>
        <taxon>Pseudomonadati</taxon>
        <taxon>Pseudomonadota</taxon>
        <taxon>Alphaproteobacteria</taxon>
        <taxon>Hyphomicrobiales</taxon>
        <taxon>Methylobacteriaceae</taxon>
        <taxon>Microvirga</taxon>
    </lineage>
</organism>
<dbReference type="Proteomes" id="UP000436483">
    <property type="component" value="Unassembled WGS sequence"/>
</dbReference>
<evidence type="ECO:0008006" key="3">
    <source>
        <dbReference type="Google" id="ProtNLM"/>
    </source>
</evidence>
<evidence type="ECO:0000313" key="2">
    <source>
        <dbReference type="Proteomes" id="UP000436483"/>
    </source>
</evidence>
<protein>
    <recommendedName>
        <fullName evidence="3">Cellulose-binding protein</fullName>
    </recommendedName>
</protein>
<comment type="caution">
    <text evidence="1">The sequence shown here is derived from an EMBL/GenBank/DDBJ whole genome shotgun (WGS) entry which is preliminary data.</text>
</comment>
<proteinExistence type="predicted"/>
<reference evidence="1 2" key="2">
    <citation type="submission" date="2020-01" db="EMBL/GenBank/DDBJ databases">
        <title>Microvirga sp. nov., an arsenate reduction bacterium isolated from Tibet hotspring sediments.</title>
        <authorList>
            <person name="Xian W.-D."/>
            <person name="Li W.-J."/>
        </authorList>
    </citation>
    <scope>NUCLEOTIDE SEQUENCE [LARGE SCALE GENOMIC DNA]</scope>
    <source>
        <strain evidence="1 2">KCTC 23863</strain>
    </source>
</reference>
<gene>
    <name evidence="1" type="ORF">GR328_20180</name>
</gene>
<evidence type="ECO:0000313" key="1">
    <source>
        <dbReference type="EMBL" id="MXQ13733.1"/>
    </source>
</evidence>